<protein>
    <recommendedName>
        <fullName evidence="3">TAT leader-containing periplasmic protein</fullName>
    </recommendedName>
</protein>
<evidence type="ECO:0000313" key="2">
    <source>
        <dbReference type="Proteomes" id="UP001595962"/>
    </source>
</evidence>
<name>A0ABV9JFZ3_9GAMM</name>
<comment type="caution">
    <text evidence="1">The sequence shown here is derived from an EMBL/GenBank/DDBJ whole genome shotgun (WGS) entry which is preliminary data.</text>
</comment>
<dbReference type="EMBL" id="JBHSGB010000001">
    <property type="protein sequence ID" value="MFC4653594.1"/>
    <property type="molecule type" value="Genomic_DNA"/>
</dbReference>
<proteinExistence type="predicted"/>
<dbReference type="RefSeq" id="WP_377331000.1">
    <property type="nucleotide sequence ID" value="NZ_JBHSGB010000001.1"/>
</dbReference>
<accession>A0ABV9JFZ3</accession>
<evidence type="ECO:0000313" key="1">
    <source>
        <dbReference type="EMBL" id="MFC4653594.1"/>
    </source>
</evidence>
<organism evidence="1 2">
    <name type="scientific">Rheinheimera marina</name>
    <dbReference type="NCBI Taxonomy" id="1774958"/>
    <lineage>
        <taxon>Bacteria</taxon>
        <taxon>Pseudomonadati</taxon>
        <taxon>Pseudomonadota</taxon>
        <taxon>Gammaproteobacteria</taxon>
        <taxon>Chromatiales</taxon>
        <taxon>Chromatiaceae</taxon>
        <taxon>Rheinheimera</taxon>
    </lineage>
</organism>
<gene>
    <name evidence="1" type="ORF">ACFO3I_01015</name>
</gene>
<keyword evidence="2" id="KW-1185">Reference proteome</keyword>
<evidence type="ECO:0008006" key="3">
    <source>
        <dbReference type="Google" id="ProtNLM"/>
    </source>
</evidence>
<sequence>MHRRQFLFSTLALLVSASTGWTVYQYQQADGSADSATLVVEALLPALLAGALPHDPQLAAQQLRQTRQAVLQYLGFLAKSQQAQLHQLFAVLETDLLRLALTGHWLSLTELPLVERLRLLDSWRDSYLQLMQQAYAACKELLLGAYYGDPAHWQPLQYQPPVFNPVAAL</sequence>
<reference evidence="2" key="1">
    <citation type="journal article" date="2019" name="Int. J. Syst. Evol. Microbiol.">
        <title>The Global Catalogue of Microorganisms (GCM) 10K type strain sequencing project: providing services to taxonomists for standard genome sequencing and annotation.</title>
        <authorList>
            <consortium name="The Broad Institute Genomics Platform"/>
            <consortium name="The Broad Institute Genome Sequencing Center for Infectious Disease"/>
            <person name="Wu L."/>
            <person name="Ma J."/>
        </authorList>
    </citation>
    <scope>NUCLEOTIDE SEQUENCE [LARGE SCALE GENOMIC DNA]</scope>
    <source>
        <strain evidence="2">DT28</strain>
    </source>
</reference>
<dbReference type="Proteomes" id="UP001595962">
    <property type="component" value="Unassembled WGS sequence"/>
</dbReference>